<dbReference type="Gene3D" id="1.20.1720.10">
    <property type="entry name" value="Multidrug resistance protein D"/>
    <property type="match status" value="1"/>
</dbReference>
<feature type="transmembrane region" description="Helical" evidence="9">
    <location>
        <begin position="203"/>
        <end position="224"/>
    </location>
</feature>
<dbReference type="GO" id="GO:0042910">
    <property type="term" value="F:xenobiotic transmembrane transporter activity"/>
    <property type="evidence" value="ECO:0007669"/>
    <property type="project" value="InterPro"/>
</dbReference>
<comment type="similarity">
    <text evidence="2">Belongs to the major facilitator superfamily. Bcr/CmlA family.</text>
</comment>
<dbReference type="FunFam" id="1.20.1720.10:FF:000005">
    <property type="entry name" value="Bcr/CflA family efflux transporter"/>
    <property type="match status" value="1"/>
</dbReference>
<name>A0A7X0LM09_9ACTN</name>
<dbReference type="CDD" id="cd17320">
    <property type="entry name" value="MFS_MdfA_MDR_like"/>
    <property type="match status" value="1"/>
</dbReference>
<dbReference type="SUPFAM" id="SSF103473">
    <property type="entry name" value="MFS general substrate transporter"/>
    <property type="match status" value="1"/>
</dbReference>
<feature type="transmembrane region" description="Helical" evidence="9">
    <location>
        <begin position="449"/>
        <end position="469"/>
    </location>
</feature>
<dbReference type="PROSITE" id="PS00216">
    <property type="entry name" value="SUGAR_TRANSPORT_1"/>
    <property type="match status" value="1"/>
</dbReference>
<feature type="transmembrane region" description="Helical" evidence="9">
    <location>
        <begin position="108"/>
        <end position="126"/>
    </location>
</feature>
<dbReference type="PROSITE" id="PS50850">
    <property type="entry name" value="MFS"/>
    <property type="match status" value="1"/>
</dbReference>
<keyword evidence="7 9" id="KW-0472">Membrane</keyword>
<dbReference type="InterPro" id="IPR020846">
    <property type="entry name" value="MFS_dom"/>
</dbReference>
<evidence type="ECO:0000256" key="7">
    <source>
        <dbReference type="ARBA" id="ARBA00023136"/>
    </source>
</evidence>
<reference evidence="11 12" key="1">
    <citation type="submission" date="2020-08" db="EMBL/GenBank/DDBJ databases">
        <title>Genomic Encyclopedia of Type Strains, Phase IV (KMG-IV): sequencing the most valuable type-strain genomes for metagenomic binning, comparative biology and taxonomic classification.</title>
        <authorList>
            <person name="Goeker M."/>
        </authorList>
    </citation>
    <scope>NUCLEOTIDE SEQUENCE [LARGE SCALE GENOMIC DNA]</scope>
    <source>
        <strain evidence="11 12">DSM 40141</strain>
    </source>
</reference>
<feature type="transmembrane region" description="Helical" evidence="9">
    <location>
        <begin position="315"/>
        <end position="334"/>
    </location>
</feature>
<dbReference type="Pfam" id="PF07690">
    <property type="entry name" value="MFS_1"/>
    <property type="match status" value="1"/>
</dbReference>
<evidence type="ECO:0000256" key="2">
    <source>
        <dbReference type="ARBA" id="ARBA00006236"/>
    </source>
</evidence>
<dbReference type="InterPro" id="IPR005829">
    <property type="entry name" value="Sugar_transporter_CS"/>
</dbReference>
<feature type="transmembrane region" description="Helical" evidence="9">
    <location>
        <begin position="475"/>
        <end position="496"/>
    </location>
</feature>
<keyword evidence="6 9" id="KW-1133">Transmembrane helix</keyword>
<keyword evidence="4" id="KW-1003">Cell membrane</keyword>
<evidence type="ECO:0000256" key="5">
    <source>
        <dbReference type="ARBA" id="ARBA00022692"/>
    </source>
</evidence>
<keyword evidence="5 9" id="KW-0812">Transmembrane</keyword>
<feature type="transmembrane region" description="Helical" evidence="9">
    <location>
        <begin position="178"/>
        <end position="197"/>
    </location>
</feature>
<gene>
    <name evidence="11" type="ORF">HNQ79_000341</name>
</gene>
<evidence type="ECO:0000256" key="8">
    <source>
        <dbReference type="SAM" id="MobiDB-lite"/>
    </source>
</evidence>
<dbReference type="Proteomes" id="UP000540423">
    <property type="component" value="Unassembled WGS sequence"/>
</dbReference>
<proteinExistence type="inferred from homology"/>
<dbReference type="GO" id="GO:0005886">
    <property type="term" value="C:plasma membrane"/>
    <property type="evidence" value="ECO:0007669"/>
    <property type="project" value="UniProtKB-SubCell"/>
</dbReference>
<dbReference type="InterPro" id="IPR004812">
    <property type="entry name" value="Efflux_drug-R_Bcr/CmlA"/>
</dbReference>
<feature type="transmembrane region" description="Helical" evidence="9">
    <location>
        <begin position="354"/>
        <end position="371"/>
    </location>
</feature>
<dbReference type="InterPro" id="IPR011701">
    <property type="entry name" value="MFS"/>
</dbReference>
<feature type="transmembrane region" description="Helical" evidence="9">
    <location>
        <begin position="266"/>
        <end position="286"/>
    </location>
</feature>
<sequence length="505" mass="50884">MTMPESGKQEAGTAASDHIPGAGAEAMAAAGSATAATAGPAGPAGPAVSAGTAGITRTASAGSGHPSASVPAGSAPSDTAFPSARSEKTSASGGAGKAAVPGAGVRRTSLLVTLVLGGLTALPPLSMDMYLPALPEVTRALGAPAATIQLTLTACLAGMALGQLVVGPLSDKLGRRRPLLVGMVVYVLATAICAFAPNAELLIGFRLLQGLAGAAGIVIARAMVRDMYDGVEMARFFATLMLISGVAPVIAPVIGGQVLRLTDWRGVFYVLTGVGLALTLVVFKYLHETLPQERRHTGGVGEALRTMRGLLADRVFTGYMLTGGLSFAVLFAYISASPFVVQEIYGASPQTFSLLFGVNSIGLITVGQINGKLLVGRVRLDKVLAVGLAVITLAGLALLLMTSGVFGKVGLWPVAAGLFVLMSAMGLIMPSTNTQALMRTPHAAGSASALLGTSSFLVGAVASPLVGIAGEATAVPMAVVQLVCALLAVGCFLGLCRPWQRSPEA</sequence>
<evidence type="ECO:0000256" key="6">
    <source>
        <dbReference type="ARBA" id="ARBA00022989"/>
    </source>
</evidence>
<keyword evidence="12" id="KW-1185">Reference proteome</keyword>
<dbReference type="PANTHER" id="PTHR23502">
    <property type="entry name" value="MAJOR FACILITATOR SUPERFAMILY"/>
    <property type="match status" value="1"/>
</dbReference>
<evidence type="ECO:0000256" key="9">
    <source>
        <dbReference type="SAM" id="Phobius"/>
    </source>
</evidence>
<organism evidence="11 12">
    <name type="scientific">Streptomyces candidus</name>
    <dbReference type="NCBI Taxonomy" id="67283"/>
    <lineage>
        <taxon>Bacteria</taxon>
        <taxon>Bacillati</taxon>
        <taxon>Actinomycetota</taxon>
        <taxon>Actinomycetes</taxon>
        <taxon>Kitasatosporales</taxon>
        <taxon>Streptomycetaceae</taxon>
        <taxon>Streptomyces</taxon>
    </lineage>
</organism>
<feature type="transmembrane region" description="Helical" evidence="9">
    <location>
        <begin position="383"/>
        <end position="403"/>
    </location>
</feature>
<keyword evidence="3" id="KW-0813">Transport</keyword>
<dbReference type="EMBL" id="JACHEM010000001">
    <property type="protein sequence ID" value="MBB6433903.1"/>
    <property type="molecule type" value="Genomic_DNA"/>
</dbReference>
<dbReference type="PANTHER" id="PTHR23502:SF132">
    <property type="entry name" value="POLYAMINE TRANSPORTER 2-RELATED"/>
    <property type="match status" value="1"/>
</dbReference>
<evidence type="ECO:0000256" key="4">
    <source>
        <dbReference type="ARBA" id="ARBA00022475"/>
    </source>
</evidence>
<feature type="transmembrane region" description="Helical" evidence="9">
    <location>
        <begin position="146"/>
        <end position="166"/>
    </location>
</feature>
<comment type="caution">
    <text evidence="11">The sequence shown here is derived from an EMBL/GenBank/DDBJ whole genome shotgun (WGS) entry which is preliminary data.</text>
</comment>
<dbReference type="GO" id="GO:1990961">
    <property type="term" value="P:xenobiotic detoxification by transmembrane export across the plasma membrane"/>
    <property type="evidence" value="ECO:0007669"/>
    <property type="project" value="InterPro"/>
</dbReference>
<accession>A0A7X0LM09</accession>
<evidence type="ECO:0000256" key="1">
    <source>
        <dbReference type="ARBA" id="ARBA00004651"/>
    </source>
</evidence>
<feature type="domain" description="Major facilitator superfamily (MFS) profile" evidence="10">
    <location>
        <begin position="110"/>
        <end position="502"/>
    </location>
</feature>
<dbReference type="InterPro" id="IPR036259">
    <property type="entry name" value="MFS_trans_sf"/>
</dbReference>
<feature type="transmembrane region" description="Helical" evidence="9">
    <location>
        <begin position="409"/>
        <end position="428"/>
    </location>
</feature>
<dbReference type="NCBIfam" id="TIGR00710">
    <property type="entry name" value="efflux_Bcr_CflA"/>
    <property type="match status" value="1"/>
</dbReference>
<feature type="region of interest" description="Disordered" evidence="8">
    <location>
        <begin position="1"/>
        <end position="101"/>
    </location>
</feature>
<evidence type="ECO:0000256" key="3">
    <source>
        <dbReference type="ARBA" id="ARBA00022448"/>
    </source>
</evidence>
<evidence type="ECO:0000313" key="11">
    <source>
        <dbReference type="EMBL" id="MBB6433903.1"/>
    </source>
</evidence>
<feature type="transmembrane region" description="Helical" evidence="9">
    <location>
        <begin position="236"/>
        <end position="254"/>
    </location>
</feature>
<feature type="compositionally biased region" description="Low complexity" evidence="8">
    <location>
        <begin position="20"/>
        <end position="77"/>
    </location>
</feature>
<dbReference type="AlphaFoldDB" id="A0A7X0LM09"/>
<comment type="subcellular location">
    <subcellularLocation>
        <location evidence="1">Cell membrane</location>
        <topology evidence="1">Multi-pass membrane protein</topology>
    </subcellularLocation>
</comment>
<protein>
    <submittedName>
        <fullName evidence="11">DHA1 family bicyclomycin/chloramphenicol resistance-like MFS transporter</fullName>
    </submittedName>
</protein>
<evidence type="ECO:0000313" key="12">
    <source>
        <dbReference type="Proteomes" id="UP000540423"/>
    </source>
</evidence>
<evidence type="ECO:0000259" key="10">
    <source>
        <dbReference type="PROSITE" id="PS50850"/>
    </source>
</evidence>
<dbReference type="NCBIfam" id="NF008314">
    <property type="entry name" value="PRK11102.1"/>
    <property type="match status" value="1"/>
</dbReference>